<feature type="compositionally biased region" description="Polar residues" evidence="3">
    <location>
        <begin position="67"/>
        <end position="79"/>
    </location>
</feature>
<accession>A0A8B7ZF85</accession>
<dbReference type="Proteomes" id="UP000694845">
    <property type="component" value="Unplaced"/>
</dbReference>
<dbReference type="PANTHER" id="PTHR19871">
    <property type="entry name" value="BETA TRANSDUCIN-RELATED PROTEIN"/>
    <property type="match status" value="1"/>
</dbReference>
<feature type="region of interest" description="Disordered" evidence="3">
    <location>
        <begin position="42"/>
        <end position="132"/>
    </location>
</feature>
<organism evidence="6 7">
    <name type="scientific">Acanthaster planci</name>
    <name type="common">Crown-of-thorns starfish</name>
    <dbReference type="NCBI Taxonomy" id="133434"/>
    <lineage>
        <taxon>Eukaryota</taxon>
        <taxon>Metazoa</taxon>
        <taxon>Echinodermata</taxon>
        <taxon>Eleutherozoa</taxon>
        <taxon>Asterozoa</taxon>
        <taxon>Asteroidea</taxon>
        <taxon>Valvatacea</taxon>
        <taxon>Valvatida</taxon>
        <taxon>Acanthasteridae</taxon>
        <taxon>Acanthaster</taxon>
    </lineage>
</organism>
<evidence type="ECO:0000256" key="3">
    <source>
        <dbReference type="SAM" id="MobiDB-lite"/>
    </source>
</evidence>
<dbReference type="InterPro" id="IPR056884">
    <property type="entry name" value="NPHP3-like_N"/>
</dbReference>
<dbReference type="InterPro" id="IPR011047">
    <property type="entry name" value="Quinoprotein_ADH-like_sf"/>
</dbReference>
<dbReference type="Pfam" id="PF25469">
    <property type="entry name" value="WHD_NWD1"/>
    <property type="match status" value="1"/>
</dbReference>
<evidence type="ECO:0000256" key="2">
    <source>
        <dbReference type="ARBA" id="ARBA00022737"/>
    </source>
</evidence>
<protein>
    <submittedName>
        <fullName evidence="7">NACHT and WD repeat domain-containing protein 2-like isoform X1</fullName>
    </submittedName>
</protein>
<dbReference type="InterPro" id="IPR052752">
    <property type="entry name" value="NACHT-WD_repeat"/>
</dbReference>
<dbReference type="KEGG" id="aplc:110986618"/>
<keyword evidence="6" id="KW-1185">Reference proteome</keyword>
<dbReference type="Gene3D" id="1.25.40.370">
    <property type="match status" value="1"/>
</dbReference>
<dbReference type="Pfam" id="PF00400">
    <property type="entry name" value="WD40"/>
    <property type="match status" value="2"/>
</dbReference>
<name>A0A8B7ZF85_ACAPL</name>
<dbReference type="InterPro" id="IPR057588">
    <property type="entry name" value="NWD1/2-like_WH"/>
</dbReference>
<dbReference type="InterPro" id="IPR001680">
    <property type="entry name" value="WD40_rpt"/>
</dbReference>
<dbReference type="SMART" id="SM00320">
    <property type="entry name" value="WD40"/>
    <property type="match status" value="5"/>
</dbReference>
<feature type="domain" description="Nephrocystin 3-like N-terminal" evidence="4">
    <location>
        <begin position="493"/>
        <end position="627"/>
    </location>
</feature>
<feature type="region of interest" description="Disordered" evidence="3">
    <location>
        <begin position="1367"/>
        <end position="1390"/>
    </location>
</feature>
<dbReference type="SUPFAM" id="SSF50998">
    <property type="entry name" value="Quinoprotein alcohol dehydrogenase-like"/>
    <property type="match status" value="1"/>
</dbReference>
<evidence type="ECO:0000259" key="5">
    <source>
        <dbReference type="Pfam" id="PF25469"/>
    </source>
</evidence>
<evidence type="ECO:0000313" key="7">
    <source>
        <dbReference type="RefSeq" id="XP_022104318.1"/>
    </source>
</evidence>
<dbReference type="Pfam" id="PF24883">
    <property type="entry name" value="NPHP3_N"/>
    <property type="match status" value="1"/>
</dbReference>
<evidence type="ECO:0000256" key="1">
    <source>
        <dbReference type="ARBA" id="ARBA00022574"/>
    </source>
</evidence>
<sequence length="1390" mass="156181">MLRSLEDIICSLQQRNCLDVMKINITCIRSMPTDFTLDHTYTMGNRRSSHSSNEDKDKEKERDHRSSSNASAKTSVQAQQEKRPSNPPLAPPQPAESPPSPQAPTPGTAHKTTPQMSPAMAKPAGKSGAGSSLPDLDCYSEDVKNMLLGKVALVKCKPQAKMVRVYISAASGDSEVERNALMERVYPKLRDHCALSGYEFEAIDLFWGLWDSRLKDERFLDQCLHEIKYCQAASTGPNFMSLLNMKYERCKTPIRVLASAFDRLLKKVEEDEDRALLTKHYLLDSNSVPPVYLFQGKASEDEAEKICEILRICWGKEEKERYMASVSETEIDEGVFSPTSVSDAVIWLHRRFTRIDPNDDTASIYLDLLPGNKEADTHSHEQLAQLTKRMATKVNEGNFVKFDIPWSPKGLDPDGISTHAKYIDDICNKTQQMLTELIDRAVAERLEEDVITKKTHRRLHLELQQHTALCQRHCDTFHGQTDLLNRIRDYLGGEAKSPLILHGAPGSGKTALASMAVKLCSQVSPLSACVVRFVGATPESSTPNQLLRSTCEQIAYLYGEHISIASRGANRLSKDLPTLLKRVTEHRPLVVVLDGIDQFASSGDTTAAFNWIPDTLPSNVKMILTTRGKNFEGFTHLKNLLRDSANFVEVPQLSGADSTKMVDSLLKAHGRTLCKAQAKVLRDAVAGCPIPLYAKLACHVACTWHSYDESSSTKIEKDTGAQMSAILDRLERRYGKVAVGHSLGYLCLARDGVSDAEMNDLLSCDDAVLDDIYPNKRPVLRRAPTYLWIAICQELAPFLLDCVVDERCLRTWAHVGLRELASKRYLPGTQNRTQLHKNFVDYYQGRWAKSKKKPFVKEGGIEVLMDRYVLPQPANYGSYPNRRRYHELVYHALNSGEKKFADKYIWDVDWLRHKLEHCDIYRVMEDVTLAQSKDPNNLDLQLLLEFLQVAAYSLSTDGTQLFCQLKQRLSGGALEKKGSSHPKMQQLFKQAAKPPVCNFFPSRDCLRKLDAKSPEEPTPTPKPMLTGLFRVPASNTYMVSVASEEGEVRVWNITTQKCVRTLRNLSCPRDVRFIDSHRVVILCNRELLIFNLDTGSFETKLKGMMNQKMPYYAMSDTEHVVALSRNRMYVNMINVTSGDVVSTFKVGEDRFLNSLLVSANGHRCVCGDDTQKPSPLLVWDLSARKLVHDFRISQHEFVTRMAAISNDGHYVVSVIKELDDPSRNFIIVYDLQSGQQFKKWKPLSNTTCVAISSEGQCVVNGCEDCSLLLWDLSSGSLKYTLQGHTHPVDSIYLSEDGKRCLSNDSTQMDRSLRMWDLQQGVSIATFTPDQPISCCQISATGDCAVIGVPGQRAIITLWLRSKDLDTSREDKKPYGDASRAGNEYDMSNEV</sequence>
<evidence type="ECO:0000313" key="6">
    <source>
        <dbReference type="Proteomes" id="UP000694845"/>
    </source>
</evidence>
<feature type="domain" description="NWD1/2-like winged helix-turn-helix" evidence="5">
    <location>
        <begin position="722"/>
        <end position="830"/>
    </location>
</feature>
<reference evidence="7" key="1">
    <citation type="submission" date="2025-08" db="UniProtKB">
        <authorList>
            <consortium name="RefSeq"/>
        </authorList>
    </citation>
    <scope>IDENTIFICATION</scope>
</reference>
<feature type="compositionally biased region" description="Basic and acidic residues" evidence="3">
    <location>
        <begin position="52"/>
        <end position="66"/>
    </location>
</feature>
<feature type="compositionally biased region" description="Pro residues" evidence="3">
    <location>
        <begin position="85"/>
        <end position="104"/>
    </location>
</feature>
<dbReference type="SUPFAM" id="SSF52540">
    <property type="entry name" value="P-loop containing nucleoside triphosphate hydrolases"/>
    <property type="match status" value="1"/>
</dbReference>
<dbReference type="PANTHER" id="PTHR19871:SF45">
    <property type="entry name" value="NACHT DOMAIN-CONTAINING PROTEIN"/>
    <property type="match status" value="1"/>
</dbReference>
<dbReference type="Gene3D" id="2.130.10.10">
    <property type="entry name" value="YVTN repeat-like/Quinoprotein amine dehydrogenase"/>
    <property type="match status" value="2"/>
</dbReference>
<dbReference type="InterPro" id="IPR027417">
    <property type="entry name" value="P-loop_NTPase"/>
</dbReference>
<evidence type="ECO:0000259" key="4">
    <source>
        <dbReference type="Pfam" id="PF24883"/>
    </source>
</evidence>
<keyword evidence="2" id="KW-0677">Repeat</keyword>
<keyword evidence="1" id="KW-0853">WD repeat</keyword>
<dbReference type="RefSeq" id="XP_022104318.1">
    <property type="nucleotide sequence ID" value="XM_022248626.1"/>
</dbReference>
<dbReference type="GeneID" id="110986618"/>
<dbReference type="InterPro" id="IPR015943">
    <property type="entry name" value="WD40/YVTN_repeat-like_dom_sf"/>
</dbReference>
<dbReference type="Gene3D" id="3.40.50.300">
    <property type="entry name" value="P-loop containing nucleotide triphosphate hydrolases"/>
    <property type="match status" value="1"/>
</dbReference>
<gene>
    <name evidence="7" type="primary">LOC110986618</name>
</gene>
<dbReference type="OrthoDB" id="6134417at2759"/>
<proteinExistence type="predicted"/>